<keyword evidence="1" id="KW-0614">Plasmid</keyword>
<dbReference type="HOGENOM" id="CLU_2714599_0_0_4"/>
<dbReference type="RefSeq" id="WP_012464964.1">
    <property type="nucleotide sequence ID" value="NC_010070.1"/>
</dbReference>
<dbReference type="Proteomes" id="UP000008815">
    <property type="component" value="Plasmid pTGL1"/>
</dbReference>
<keyword evidence="2" id="KW-1185">Reference proteome</keyword>
<reference evidence="1 2" key="1">
    <citation type="submission" date="2007-04" db="EMBL/GenBank/DDBJ databases">
        <title>Complete genome sequence of Burkholderia multivorans ATCC 17616.</title>
        <authorList>
            <person name="Ohtsubo Y."/>
            <person name="Yamashita A."/>
            <person name="Kurokawa K."/>
            <person name="Takami H."/>
            <person name="Yuhara S."/>
            <person name="Nishiyama E."/>
            <person name="Endo R."/>
            <person name="Miyazaki R."/>
            <person name="Ono A."/>
            <person name="Yano K."/>
            <person name="Ito M."/>
            <person name="Sota M."/>
            <person name="Yuji N."/>
            <person name="Hattori M."/>
            <person name="Tsuda M."/>
        </authorList>
    </citation>
    <scope>NUCLEOTIDE SEQUENCE [LARGE SCALE GENOMIC DNA]</scope>
    <source>
        <strain evidence="2">ATCC 17616 / 249</strain>
        <plasmid evidence="2">Plasmid pTGL1</plasmid>
    </source>
</reference>
<evidence type="ECO:0000313" key="2">
    <source>
        <dbReference type="Proteomes" id="UP000008815"/>
    </source>
</evidence>
<geneLocation type="plasmid" evidence="1 2">
    <name>pTGL1</name>
</geneLocation>
<evidence type="ECO:0000313" key="1">
    <source>
        <dbReference type="EMBL" id="BAG47967.1"/>
    </source>
</evidence>
<accession>A0A0H3KRW2</accession>
<dbReference type="AlphaFoldDB" id="A0A0H3KRW2"/>
<dbReference type="EMBL" id="AP009388">
    <property type="protein sequence ID" value="BAG47967.1"/>
    <property type="molecule type" value="Genomic_DNA"/>
</dbReference>
<organism evidence="1 2">
    <name type="scientific">Burkholderia multivorans (strain ATCC 17616 / 249)</name>
    <dbReference type="NCBI Taxonomy" id="395019"/>
    <lineage>
        <taxon>Bacteria</taxon>
        <taxon>Pseudomonadati</taxon>
        <taxon>Pseudomonadota</taxon>
        <taxon>Betaproteobacteria</taxon>
        <taxon>Burkholderiales</taxon>
        <taxon>Burkholderiaceae</taxon>
        <taxon>Burkholderia</taxon>
        <taxon>Burkholderia cepacia complex</taxon>
    </lineage>
</organism>
<gene>
    <name evidence="1" type="primary">repA5</name>
    <name evidence="1" type="ordered locus">BMULJ_06174</name>
</gene>
<name>A0A0H3KRW2_BURM1</name>
<proteinExistence type="predicted"/>
<sequence length="72" mass="7862">MATRLIKAHKTAPAVFFVPKAFARRFLWAGQGGETFESAGFFDFRFANPALCPLTPFGDGARGKSQIKEANP</sequence>
<dbReference type="KEGG" id="bmj:BMULJ_06174"/>
<protein>
    <submittedName>
        <fullName evidence="1">Replication initiation protein</fullName>
    </submittedName>
</protein>